<keyword evidence="3" id="KW-0479">Metal-binding</keyword>
<dbReference type="SFLD" id="SFLDG01067">
    <property type="entry name" value="SPASM/twitch_domain_containing"/>
    <property type="match status" value="1"/>
</dbReference>
<dbReference type="GO" id="GO:0051536">
    <property type="term" value="F:iron-sulfur cluster binding"/>
    <property type="evidence" value="ECO:0007669"/>
    <property type="project" value="UniProtKB-KW"/>
</dbReference>
<dbReference type="NCBIfam" id="TIGR04085">
    <property type="entry name" value="rSAM_more_4Fe4S"/>
    <property type="match status" value="1"/>
</dbReference>
<dbReference type="InterPro" id="IPR058240">
    <property type="entry name" value="rSAM_sf"/>
</dbReference>
<feature type="domain" description="Radical SAM core" evidence="7">
    <location>
        <begin position="11"/>
        <end position="237"/>
    </location>
</feature>
<dbReference type="PROSITE" id="PS51918">
    <property type="entry name" value="RADICAL_SAM"/>
    <property type="match status" value="1"/>
</dbReference>
<dbReference type="Gene3D" id="3.20.20.70">
    <property type="entry name" value="Aldolase class I"/>
    <property type="match status" value="1"/>
</dbReference>
<dbReference type="Pfam" id="PF02810">
    <property type="entry name" value="SEC-C"/>
    <property type="match status" value="1"/>
</dbReference>
<dbReference type="NCBIfam" id="TIGR03942">
    <property type="entry name" value="sulfatase_rSAM"/>
    <property type="match status" value="1"/>
</dbReference>
<dbReference type="Pfam" id="PF13186">
    <property type="entry name" value="SPASM"/>
    <property type="match status" value="1"/>
</dbReference>
<dbReference type="GO" id="GO:0016491">
    <property type="term" value="F:oxidoreductase activity"/>
    <property type="evidence" value="ECO:0007669"/>
    <property type="project" value="InterPro"/>
</dbReference>
<dbReference type="EMBL" id="QYZD01000003">
    <property type="protein sequence ID" value="RJG25657.1"/>
    <property type="molecule type" value="Genomic_DNA"/>
</dbReference>
<keyword evidence="4" id="KW-0408">Iron</keyword>
<evidence type="ECO:0000256" key="3">
    <source>
        <dbReference type="ARBA" id="ARBA00022723"/>
    </source>
</evidence>
<organism evidence="8 9">
    <name type="scientific">Paenibacillus thiaminolyticus</name>
    <name type="common">Bacillus thiaminolyticus</name>
    <dbReference type="NCBI Taxonomy" id="49283"/>
    <lineage>
        <taxon>Bacteria</taxon>
        <taxon>Bacillati</taxon>
        <taxon>Bacillota</taxon>
        <taxon>Bacilli</taxon>
        <taxon>Bacillales</taxon>
        <taxon>Paenibacillaceae</taxon>
        <taxon>Paenibacillus</taxon>
    </lineage>
</organism>
<sequence length="417" mass="47177">MNVDVRDIARHPFTGVMWKTVSEDCNLACDYCYYSSCQGRPGHTLQRIDDDMLDTFIRQWMEQSQGVASFAWQGGEPLLAGKPFFEQVVRLQAAYAPPRTVISNALQTNGTLLDAEWAAFFKQYAFLIGVSLDGPQPIHDKHRVTGSGAGSYQAVMRGIDHLRQAGVDYNILTVIHEDNVGEAAALMDFFAAERFTHVQFIPCMDFRSQNVDAPGIYTITPEQYGHFLCEAFDKWYNGGEPLFSVRMFDNVLQAELGLEPEMCTHRESCPSALVLEPNGDAYPCDFFLHNRYRLGNVGTGRLASLSRHPSWQQFHQMKKEVPDACRACEYWSYCHGGCPRNRIDRDGVWEGHTDYFCESYRMLYAHAGERIATLGRKIRLQELLRLRGTGRPLPGRNEPCVCGSGRKFKQCCGPLLP</sequence>
<dbReference type="InterPro" id="IPR034491">
    <property type="entry name" value="Anaerob_Ser_sulfatase-maturase"/>
</dbReference>
<proteinExistence type="inferred from homology"/>
<dbReference type="InterPro" id="IPR013785">
    <property type="entry name" value="Aldolase_TIM"/>
</dbReference>
<evidence type="ECO:0000256" key="4">
    <source>
        <dbReference type="ARBA" id="ARBA00023004"/>
    </source>
</evidence>
<reference evidence="8 9" key="1">
    <citation type="submission" date="2018-09" db="EMBL/GenBank/DDBJ databases">
        <title>Paenibacillus SK2017-BO5.</title>
        <authorList>
            <person name="Piskunova J.V."/>
            <person name="Dubiley S.A."/>
            <person name="Severinov K.V."/>
        </authorList>
    </citation>
    <scope>NUCLEOTIDE SEQUENCE [LARGE SCALE GENOMIC DNA]</scope>
    <source>
        <strain evidence="8 9">BO5</strain>
    </source>
</reference>
<dbReference type="SUPFAM" id="SSF103642">
    <property type="entry name" value="Sec-C motif"/>
    <property type="match status" value="1"/>
</dbReference>
<evidence type="ECO:0000256" key="5">
    <source>
        <dbReference type="ARBA" id="ARBA00023014"/>
    </source>
</evidence>
<dbReference type="SFLD" id="SFLDG01072">
    <property type="entry name" value="dehydrogenase_like"/>
    <property type="match status" value="1"/>
</dbReference>
<dbReference type="CDD" id="cd01335">
    <property type="entry name" value="Radical_SAM"/>
    <property type="match status" value="1"/>
</dbReference>
<dbReference type="SFLD" id="SFLDG01384">
    <property type="entry name" value="thioether_bond_formation_requi"/>
    <property type="match status" value="1"/>
</dbReference>
<dbReference type="Pfam" id="PF04055">
    <property type="entry name" value="Radical_SAM"/>
    <property type="match status" value="1"/>
</dbReference>
<evidence type="ECO:0000313" key="9">
    <source>
        <dbReference type="Proteomes" id="UP000266177"/>
    </source>
</evidence>
<dbReference type="SUPFAM" id="SSF102114">
    <property type="entry name" value="Radical SAM enzymes"/>
    <property type="match status" value="1"/>
</dbReference>
<evidence type="ECO:0000259" key="7">
    <source>
        <dbReference type="PROSITE" id="PS51918"/>
    </source>
</evidence>
<keyword evidence="5" id="KW-0411">Iron-sulfur</keyword>
<dbReference type="InterPro" id="IPR004027">
    <property type="entry name" value="SEC_C_motif"/>
</dbReference>
<evidence type="ECO:0000256" key="6">
    <source>
        <dbReference type="ARBA" id="ARBA00023601"/>
    </source>
</evidence>
<dbReference type="GO" id="GO:0046872">
    <property type="term" value="F:metal ion binding"/>
    <property type="evidence" value="ECO:0007669"/>
    <property type="project" value="UniProtKB-KW"/>
</dbReference>
<dbReference type="OrthoDB" id="9808591at2"/>
<comment type="cofactor">
    <cofactor evidence="1">
        <name>[4Fe-4S] cluster</name>
        <dbReference type="ChEBI" id="CHEBI:49883"/>
    </cofactor>
</comment>
<dbReference type="Proteomes" id="UP000266177">
    <property type="component" value="Unassembled WGS sequence"/>
</dbReference>
<keyword evidence="2" id="KW-0949">S-adenosyl-L-methionine</keyword>
<dbReference type="RefSeq" id="WP_119791818.1">
    <property type="nucleotide sequence ID" value="NZ_QYZD01000003.1"/>
</dbReference>
<comment type="similarity">
    <text evidence="6">Belongs to the radical SAM superfamily. Anaerobic sulfatase-maturating enzyme family.</text>
</comment>
<dbReference type="SFLD" id="SFLDS00029">
    <property type="entry name" value="Radical_SAM"/>
    <property type="match status" value="1"/>
</dbReference>
<dbReference type="SFLD" id="SFLDG01386">
    <property type="entry name" value="main_SPASM_domain-containing"/>
    <property type="match status" value="1"/>
</dbReference>
<evidence type="ECO:0000256" key="1">
    <source>
        <dbReference type="ARBA" id="ARBA00001966"/>
    </source>
</evidence>
<dbReference type="SFLD" id="SFLDF00285">
    <property type="entry name" value="anaerobic_Ser-type_sulfatase-m"/>
    <property type="match status" value="1"/>
</dbReference>
<dbReference type="InterPro" id="IPR023867">
    <property type="entry name" value="Sulphatase_maturase_rSAM"/>
</dbReference>
<evidence type="ECO:0000256" key="2">
    <source>
        <dbReference type="ARBA" id="ARBA00022691"/>
    </source>
</evidence>
<accession>A0A3A3H2V0</accession>
<protein>
    <submittedName>
        <fullName evidence="8">Anaerobic sulfatase maturase</fullName>
    </submittedName>
</protein>
<dbReference type="AlphaFoldDB" id="A0A3A3H2V0"/>
<gene>
    <name evidence="8" type="ORF">DQX05_06150</name>
</gene>
<dbReference type="PANTHER" id="PTHR43273:SF3">
    <property type="entry name" value="ANAEROBIC SULFATASE-MATURATING ENZYME HOMOLOG ASLB-RELATED"/>
    <property type="match status" value="1"/>
</dbReference>
<dbReference type="InterPro" id="IPR023885">
    <property type="entry name" value="4Fe4S-binding_SPASM_dom"/>
</dbReference>
<comment type="caution">
    <text evidence="8">The sequence shown here is derived from an EMBL/GenBank/DDBJ whole genome shotgun (WGS) entry which is preliminary data.</text>
</comment>
<name>A0A3A3H2V0_PANTH</name>
<dbReference type="InterPro" id="IPR007197">
    <property type="entry name" value="rSAM"/>
</dbReference>
<dbReference type="PANTHER" id="PTHR43273">
    <property type="entry name" value="ANAEROBIC SULFATASE-MATURATING ENZYME HOMOLOG ASLB-RELATED"/>
    <property type="match status" value="1"/>
</dbReference>
<evidence type="ECO:0000313" key="8">
    <source>
        <dbReference type="EMBL" id="RJG25657.1"/>
    </source>
</evidence>